<feature type="transmembrane region" description="Helical" evidence="1">
    <location>
        <begin position="336"/>
        <end position="356"/>
    </location>
</feature>
<accession>A0ABT9MMZ7</accession>
<evidence type="ECO:0000313" key="2">
    <source>
        <dbReference type="EMBL" id="MDP9792782.1"/>
    </source>
</evidence>
<feature type="transmembrane region" description="Helical" evidence="1">
    <location>
        <begin position="296"/>
        <end position="315"/>
    </location>
</feature>
<feature type="transmembrane region" description="Helical" evidence="1">
    <location>
        <begin position="217"/>
        <end position="239"/>
    </location>
</feature>
<keyword evidence="1" id="KW-0812">Transmembrane</keyword>
<evidence type="ECO:0000256" key="1">
    <source>
        <dbReference type="SAM" id="Phobius"/>
    </source>
</evidence>
<feature type="transmembrane region" description="Helical" evidence="1">
    <location>
        <begin position="58"/>
        <end position="83"/>
    </location>
</feature>
<evidence type="ECO:0000313" key="3">
    <source>
        <dbReference type="Proteomes" id="UP001240984"/>
    </source>
</evidence>
<protein>
    <submittedName>
        <fullName evidence="2">Uncharacterized protein</fullName>
    </submittedName>
</protein>
<organism evidence="2 3">
    <name type="scientific">Catenuloplanes nepalensis</name>
    <dbReference type="NCBI Taxonomy" id="587533"/>
    <lineage>
        <taxon>Bacteria</taxon>
        <taxon>Bacillati</taxon>
        <taxon>Actinomycetota</taxon>
        <taxon>Actinomycetes</taxon>
        <taxon>Micromonosporales</taxon>
        <taxon>Micromonosporaceae</taxon>
        <taxon>Catenuloplanes</taxon>
    </lineage>
</organism>
<reference evidence="2 3" key="1">
    <citation type="submission" date="2023-07" db="EMBL/GenBank/DDBJ databases">
        <title>Sequencing the genomes of 1000 actinobacteria strains.</title>
        <authorList>
            <person name="Klenk H.-P."/>
        </authorList>
    </citation>
    <scope>NUCLEOTIDE SEQUENCE [LARGE SCALE GENOMIC DNA]</scope>
    <source>
        <strain evidence="2 3">DSM 44710</strain>
    </source>
</reference>
<name>A0ABT9MMZ7_9ACTN</name>
<sequence>MTPPLGHRLAALAFPPGQRREELLDTLAESGERLGMREAADILWHGARARLGRPGNHLVVPFAMVAMLLGAFTVAVLATQLAWRFVPPLPDGERAAEIGNTVFPGIRVYGGGDVPDFVGEPDAEAGLVHGYVDYVIGEHTEATRAVADYTAGAHDRLAAAGWAVHPIAATEYGGHRFWAQRDGLVLQYEIWHHAGVPWYDSDGGAHYSLSRATPDRVWWAAPAGAPIGALVGFLLFGWVSRRTERAGGAVALLLLAYAFPLLGVLLFMTEAVRMWWRPDPAAPPVQPFWRPLFYDVSAFPTLLLMLLTAGALLLAALVPPFPLPRVRALITRHHRVLLGAAAVIVTGATVMAFTGGDGTCDPDGTPPPLTAAEIRRSRDARVIVDPRSTQDERNLLQAAIGRTGGSPAWRGNSDRGDTVATIGCMPADTLWFDVSYTTPGMYDRLVNEVSGLPGVLSVHRTA</sequence>
<dbReference type="RefSeq" id="WP_306827662.1">
    <property type="nucleotide sequence ID" value="NZ_JAUSRA010000001.1"/>
</dbReference>
<proteinExistence type="predicted"/>
<dbReference type="Proteomes" id="UP001240984">
    <property type="component" value="Unassembled WGS sequence"/>
</dbReference>
<comment type="caution">
    <text evidence="2">The sequence shown here is derived from an EMBL/GenBank/DDBJ whole genome shotgun (WGS) entry which is preliminary data.</text>
</comment>
<dbReference type="EMBL" id="JAUSRA010000001">
    <property type="protein sequence ID" value="MDP9792782.1"/>
    <property type="molecule type" value="Genomic_DNA"/>
</dbReference>
<keyword evidence="3" id="KW-1185">Reference proteome</keyword>
<gene>
    <name evidence="2" type="ORF">J2S43_001294</name>
</gene>
<feature type="transmembrane region" description="Helical" evidence="1">
    <location>
        <begin position="251"/>
        <end position="276"/>
    </location>
</feature>
<keyword evidence="1" id="KW-0472">Membrane</keyword>
<keyword evidence="1" id="KW-1133">Transmembrane helix</keyword>